<keyword evidence="2" id="KW-1185">Reference proteome</keyword>
<name>A0A3S9UV80_9BACL</name>
<dbReference type="RefSeq" id="WP_126996706.1">
    <property type="nucleotide sequence ID" value="NZ_CP034346.1"/>
</dbReference>
<dbReference type="Pfam" id="PF09693">
    <property type="entry name" value="Phage_XkdX"/>
    <property type="match status" value="1"/>
</dbReference>
<evidence type="ECO:0000313" key="2">
    <source>
        <dbReference type="Proteomes" id="UP000270678"/>
    </source>
</evidence>
<reference evidence="2" key="1">
    <citation type="submission" date="2018-12" db="EMBL/GenBank/DDBJ databases">
        <title>Complete genome sequence of Paenibacillus sp. MBLB1234.</title>
        <authorList>
            <person name="Nam Y.-D."/>
            <person name="Kang J."/>
            <person name="Chung W.-H."/>
            <person name="Park Y.S."/>
        </authorList>
    </citation>
    <scope>NUCLEOTIDE SEQUENCE [LARGE SCALE GENOMIC DNA]</scope>
    <source>
        <strain evidence="2">MBLB1234</strain>
    </source>
</reference>
<dbReference type="EMBL" id="CP034346">
    <property type="protein sequence ID" value="AZS14235.1"/>
    <property type="molecule type" value="Genomic_DNA"/>
</dbReference>
<gene>
    <name evidence="1" type="ORF">EI981_07010</name>
</gene>
<dbReference type="Proteomes" id="UP000270678">
    <property type="component" value="Chromosome"/>
</dbReference>
<dbReference type="AlphaFoldDB" id="A0A3S9UV80"/>
<proteinExistence type="predicted"/>
<accession>A0A3S9UV80</accession>
<dbReference type="KEGG" id="plut:EI981_07010"/>
<organism evidence="1 2">
    <name type="scientific">Paenibacillus lutimineralis</name>
    <dbReference type="NCBI Taxonomy" id="2707005"/>
    <lineage>
        <taxon>Bacteria</taxon>
        <taxon>Bacillati</taxon>
        <taxon>Bacillota</taxon>
        <taxon>Bacilli</taxon>
        <taxon>Bacillales</taxon>
        <taxon>Paenibacillaceae</taxon>
        <taxon>Paenibacillus</taxon>
    </lineage>
</organism>
<sequence length="47" mass="5626">MWYNIIKQYYDNGHPTYNTESVKVFVVARYITVDEYKQITGVTYKAD</sequence>
<dbReference type="NCBIfam" id="TIGR01669">
    <property type="entry name" value="phage_XkdX"/>
    <property type="match status" value="1"/>
</dbReference>
<dbReference type="OrthoDB" id="1925295at2"/>
<protein>
    <submittedName>
        <fullName evidence="1">XkdX family protein</fullName>
    </submittedName>
</protein>
<evidence type="ECO:0000313" key="1">
    <source>
        <dbReference type="EMBL" id="AZS14235.1"/>
    </source>
</evidence>
<dbReference type="InterPro" id="IPR010022">
    <property type="entry name" value="XkdX"/>
</dbReference>